<keyword evidence="5" id="KW-0479">Metal-binding</keyword>
<comment type="subcellular location">
    <subcellularLocation>
        <location evidence="1">Membrane</location>
        <topology evidence="1">Single-pass membrane protein</topology>
    </subcellularLocation>
</comment>
<evidence type="ECO:0000256" key="12">
    <source>
        <dbReference type="SAM" id="MobiDB-lite"/>
    </source>
</evidence>
<keyword evidence="11 13" id="KW-0472">Membrane</keyword>
<feature type="region of interest" description="Disordered" evidence="12">
    <location>
        <begin position="1163"/>
        <end position="1232"/>
    </location>
</feature>
<feature type="region of interest" description="Disordered" evidence="12">
    <location>
        <begin position="1420"/>
        <end position="1441"/>
    </location>
</feature>
<dbReference type="GO" id="GO:0005783">
    <property type="term" value="C:endoplasmic reticulum"/>
    <property type="evidence" value="ECO:0000318"/>
    <property type="project" value="GO_Central"/>
</dbReference>
<keyword evidence="4 13" id="KW-0812">Transmembrane</keyword>
<organism evidence="15 16">
    <name type="scientific">Chlamydomonas reinhardtii</name>
    <name type="common">Chlamydomonas smithii</name>
    <dbReference type="NCBI Taxonomy" id="3055"/>
    <lineage>
        <taxon>Eukaryota</taxon>
        <taxon>Viridiplantae</taxon>
        <taxon>Chlorophyta</taxon>
        <taxon>core chlorophytes</taxon>
        <taxon>Chlorophyceae</taxon>
        <taxon>CS clade</taxon>
        <taxon>Chlamydomonadales</taxon>
        <taxon>Chlamydomonadaceae</taxon>
        <taxon>Chlamydomonas</taxon>
    </lineage>
</organism>
<keyword evidence="9" id="KW-0445">Lipid transport</keyword>
<evidence type="ECO:0000256" key="4">
    <source>
        <dbReference type="ARBA" id="ARBA00022692"/>
    </source>
</evidence>
<evidence type="ECO:0000256" key="13">
    <source>
        <dbReference type="SAM" id="Phobius"/>
    </source>
</evidence>
<accession>A0A2K3E7M7</accession>
<evidence type="ECO:0000256" key="3">
    <source>
        <dbReference type="ARBA" id="ARBA00022448"/>
    </source>
</evidence>
<evidence type="ECO:0000256" key="2">
    <source>
        <dbReference type="ARBA" id="ARBA00006996"/>
    </source>
</evidence>
<dbReference type="GO" id="GO:0016020">
    <property type="term" value="C:membrane"/>
    <property type="evidence" value="ECO:0007669"/>
    <property type="project" value="UniProtKB-SubCell"/>
</dbReference>
<dbReference type="PANTHER" id="PTHR10774:SF190">
    <property type="entry name" value="C2 CALCIUM_LIPID-BINDING ENDONUCLEASE_EXONUCLEASE_PHOSPHATASE-RELATED"/>
    <property type="match status" value="1"/>
</dbReference>
<dbReference type="Proteomes" id="UP000006906">
    <property type="component" value="Chromosome 1"/>
</dbReference>
<dbReference type="CDD" id="cd21677">
    <property type="entry name" value="SMP_SYT"/>
    <property type="match status" value="1"/>
</dbReference>
<dbReference type="EMBL" id="CM008962">
    <property type="protein sequence ID" value="PNW88788.1"/>
    <property type="molecule type" value="Genomic_DNA"/>
</dbReference>
<dbReference type="RefSeq" id="XP_001689716.2">
    <property type="nucleotide sequence ID" value="XM_001689664.2"/>
</dbReference>
<evidence type="ECO:0000256" key="10">
    <source>
        <dbReference type="ARBA" id="ARBA00023121"/>
    </source>
</evidence>
<keyword evidence="6" id="KW-0677">Repeat</keyword>
<keyword evidence="7" id="KW-0106">Calcium</keyword>
<dbReference type="Pfam" id="PF17047">
    <property type="entry name" value="SMP_LBD"/>
    <property type="match status" value="1"/>
</dbReference>
<feature type="transmembrane region" description="Helical" evidence="13">
    <location>
        <begin position="627"/>
        <end position="646"/>
    </location>
</feature>
<evidence type="ECO:0000256" key="9">
    <source>
        <dbReference type="ARBA" id="ARBA00023055"/>
    </source>
</evidence>
<sequence length="1441" mass="143415">MSATSKTAAAAQAAAGSAAEKAGAAASAAQSTAAAAVEKASGAATAAQTAAGTAAEKAGAAASAAQSTAASAVEKASGAATAAQAAAGSAAEKAGAAASAAQSTAASAVEKASGAATAAQAAAGSAAEKAGAAASAAQSTAASAVEKASGAATAAQAAAGSAAEKAGAAASAVQSTAASAVEKASGAATAAQAAAGSAAEKAGAAASAAQSTAASAVEKASGAATAAQAAAGTAAEKAGAAASAAQSSAAAAVEKASGAATAAQTAAGTAAEKAGAAASAAQSSAAAAVEKASGAATAAQAAAGTAAEKAGAAASAAQSTAASAVEKASGAATAAQAAAGTAAEKAGAAASAAQSTAASAVEKASGAATAAQAAAGTAAEKAGAAASAAQSTAASAVEKAGSLTQRAGFAIAGTSPGNGAAVQAAAPLAAVKPAEATAAATSPSMAPATSASPAAPATLSTFAGRAESAISAVPAAAASAASQTGAAASALAGRAASAVTAAPAASANPVPAISTTEITATAGTPTPAAASTAAAPAVASGPSVLAPPVPPSSATNTAAAAAPAAGSATDRLKEQIMKEAPKIAADAAKQAGKAYVEAGKEAGGTLKLLMGLREKEGPPITLTVDQLATAAFLVLAALPLLALPLFMPPMLRLLYSLSWGLLIGLGLSYLYYTNARAKKETNELLGINLGLKGLQQVVGSLPSTFSVSDSEKMEWLNALVEEIWPFLDKAICNMIKAEVEKAMPGILKSLPGPMNGIISSIGFQHLTFGGAPFRVEGIWVDPDEKKSLVLEVSIKWCGDPNITLAIATTALGTACPRVLDISLVASMRIKLSPLVDRIPGFVAAMVTMPRAPMIKYRLDFGKALGGAALPAAVTPVINYFLKEIISGMLVWPQRLVVPILQESQEDFFSAQLLMRRNCGLLRVCVVKCTDIAKSDAGVNDISIECSTEGLNYEATSVCPAGIRDPNHHSKLIPVNWVKWCEYLYLLVQEPRNQVMRLQAADYPRATTKADASAKARKDIIGRALVKLSTVTKAAEEADPALAEEEAEIPIKVNLGMNDWGYPGGPGKGAGKVRLNMRYFPFEQLTAEHMKTAGEAIVTCRLLKIRGITPAGPALTATCGIITTEEKAKGMNSRKTYTQTWTAARWEARLKFRIKLVEQALDAMGDEDSGDEDGDADPSVPSSRKASIANLAAAGPTEPATPIKAGAPPKVAKAAKPGALKDKKKALRRRKQEELARLQRELAAGPVTELDYTLDASNLHAMHHVKPTFTNKDGKEEDNCVVVSVKDNKKQMLAHCSVPVKLIRDSTGINPVTGKLEHGSFVQAWDNNVPGKPGERIDDEMQWGVKMEGNSERIRLWAIFRYVPYIPGPALDREAADAEELDNFHNPPKTAGEEVTQALENAGEKVVADIKQVVEKVEAGLGITGSNPGGDANGTQLKDLTP</sequence>
<dbReference type="InterPro" id="IPR045050">
    <property type="entry name" value="Synaptotagmin_plant"/>
</dbReference>
<keyword evidence="8 13" id="KW-1133">Transmembrane helix</keyword>
<dbReference type="GO" id="GO:0006869">
    <property type="term" value="P:lipid transport"/>
    <property type="evidence" value="ECO:0007669"/>
    <property type="project" value="UniProtKB-KW"/>
</dbReference>
<keyword evidence="10" id="KW-0446">Lipid-binding</keyword>
<feature type="transmembrane region" description="Helical" evidence="13">
    <location>
        <begin position="653"/>
        <end position="672"/>
    </location>
</feature>
<evidence type="ECO:0000256" key="1">
    <source>
        <dbReference type="ARBA" id="ARBA00004167"/>
    </source>
</evidence>
<evidence type="ECO:0000256" key="6">
    <source>
        <dbReference type="ARBA" id="ARBA00022737"/>
    </source>
</evidence>
<dbReference type="Gramene" id="PNW88788">
    <property type="protein sequence ID" value="PNW88788"/>
    <property type="gene ID" value="CHLRE_01g044600v5"/>
</dbReference>
<feature type="region of interest" description="Disordered" evidence="12">
    <location>
        <begin position="540"/>
        <end position="562"/>
    </location>
</feature>
<dbReference type="KEGG" id="cre:CHLRE_01g044600v5"/>
<dbReference type="InterPro" id="IPR039010">
    <property type="entry name" value="Synaptotagmin_SMP"/>
</dbReference>
<protein>
    <recommendedName>
        <fullName evidence="14">SMP-LTD domain-containing protein</fullName>
    </recommendedName>
</protein>
<evidence type="ECO:0000313" key="16">
    <source>
        <dbReference type="Proteomes" id="UP000006906"/>
    </source>
</evidence>
<dbReference type="PANTHER" id="PTHR10774">
    <property type="entry name" value="EXTENDED SYNAPTOTAGMIN-RELATED"/>
    <property type="match status" value="1"/>
</dbReference>
<dbReference type="ExpressionAtlas" id="A0A2K3E7M7">
    <property type="expression patterns" value="baseline and differential"/>
</dbReference>
<dbReference type="PaxDb" id="3055-EDP09454"/>
<evidence type="ECO:0000259" key="14">
    <source>
        <dbReference type="PROSITE" id="PS51847"/>
    </source>
</evidence>
<dbReference type="PROSITE" id="PS51847">
    <property type="entry name" value="SMP"/>
    <property type="match status" value="1"/>
</dbReference>
<name>A0A2K3E7M7_CHLRE</name>
<keyword evidence="16" id="KW-1185">Reference proteome</keyword>
<evidence type="ECO:0000256" key="7">
    <source>
        <dbReference type="ARBA" id="ARBA00022837"/>
    </source>
</evidence>
<feature type="compositionally biased region" description="Low complexity" evidence="12">
    <location>
        <begin position="552"/>
        <end position="562"/>
    </location>
</feature>
<feature type="domain" description="SMP-LTD" evidence="14">
    <location>
        <begin position="709"/>
        <end position="900"/>
    </location>
</feature>
<evidence type="ECO:0000256" key="5">
    <source>
        <dbReference type="ARBA" id="ARBA00022723"/>
    </source>
</evidence>
<evidence type="ECO:0000313" key="15">
    <source>
        <dbReference type="EMBL" id="PNW88788.1"/>
    </source>
</evidence>
<dbReference type="InterPro" id="IPR031468">
    <property type="entry name" value="SMP_LBD"/>
</dbReference>
<proteinExistence type="inferred from homology"/>
<dbReference type="OrthoDB" id="67700at2759"/>
<keyword evidence="3" id="KW-0813">Transport</keyword>
<feature type="compositionally biased region" description="Polar residues" evidence="12">
    <location>
        <begin position="1432"/>
        <end position="1441"/>
    </location>
</feature>
<gene>
    <name evidence="15" type="ORF">CHLRE_01g044600v5</name>
</gene>
<dbReference type="GO" id="GO:0046872">
    <property type="term" value="F:metal ion binding"/>
    <property type="evidence" value="ECO:0007669"/>
    <property type="project" value="UniProtKB-KW"/>
</dbReference>
<reference evidence="15 16" key="1">
    <citation type="journal article" date="2007" name="Science">
        <title>The Chlamydomonas genome reveals the evolution of key animal and plant functions.</title>
        <authorList>
            <person name="Merchant S.S."/>
            <person name="Prochnik S.E."/>
            <person name="Vallon O."/>
            <person name="Harris E.H."/>
            <person name="Karpowicz S.J."/>
            <person name="Witman G.B."/>
            <person name="Terry A."/>
            <person name="Salamov A."/>
            <person name="Fritz-Laylin L.K."/>
            <person name="Marechal-Drouard L."/>
            <person name="Marshall W.F."/>
            <person name="Qu L.H."/>
            <person name="Nelson D.R."/>
            <person name="Sanderfoot A.A."/>
            <person name="Spalding M.H."/>
            <person name="Kapitonov V.V."/>
            <person name="Ren Q."/>
            <person name="Ferris P."/>
            <person name="Lindquist E."/>
            <person name="Shapiro H."/>
            <person name="Lucas S.M."/>
            <person name="Grimwood J."/>
            <person name="Schmutz J."/>
            <person name="Cardol P."/>
            <person name="Cerutti H."/>
            <person name="Chanfreau G."/>
            <person name="Chen C.L."/>
            <person name="Cognat V."/>
            <person name="Croft M.T."/>
            <person name="Dent R."/>
            <person name="Dutcher S."/>
            <person name="Fernandez E."/>
            <person name="Fukuzawa H."/>
            <person name="Gonzalez-Ballester D."/>
            <person name="Gonzalez-Halphen D."/>
            <person name="Hallmann A."/>
            <person name="Hanikenne M."/>
            <person name="Hippler M."/>
            <person name="Inwood W."/>
            <person name="Jabbari K."/>
            <person name="Kalanon M."/>
            <person name="Kuras R."/>
            <person name="Lefebvre P.A."/>
            <person name="Lemaire S.D."/>
            <person name="Lobanov A.V."/>
            <person name="Lohr M."/>
            <person name="Manuell A."/>
            <person name="Meier I."/>
            <person name="Mets L."/>
            <person name="Mittag M."/>
            <person name="Mittelmeier T."/>
            <person name="Moroney J.V."/>
            <person name="Moseley J."/>
            <person name="Napoli C."/>
            <person name="Nedelcu A.M."/>
            <person name="Niyogi K."/>
            <person name="Novoselov S.V."/>
            <person name="Paulsen I.T."/>
            <person name="Pazour G."/>
            <person name="Purton S."/>
            <person name="Ral J.P."/>
            <person name="Riano-Pachon D.M."/>
            <person name="Riekhof W."/>
            <person name="Rymarquis L."/>
            <person name="Schroda M."/>
            <person name="Stern D."/>
            <person name="Umen J."/>
            <person name="Willows R."/>
            <person name="Wilson N."/>
            <person name="Zimmer S.L."/>
            <person name="Allmer J."/>
            <person name="Balk J."/>
            <person name="Bisova K."/>
            <person name="Chen C.J."/>
            <person name="Elias M."/>
            <person name="Gendler K."/>
            <person name="Hauser C."/>
            <person name="Lamb M.R."/>
            <person name="Ledford H."/>
            <person name="Long J.C."/>
            <person name="Minagawa J."/>
            <person name="Page M.D."/>
            <person name="Pan J."/>
            <person name="Pootakham W."/>
            <person name="Roje S."/>
            <person name="Rose A."/>
            <person name="Stahlberg E."/>
            <person name="Terauchi A.M."/>
            <person name="Yang P."/>
            <person name="Ball S."/>
            <person name="Bowler C."/>
            <person name="Dieckmann C.L."/>
            <person name="Gladyshev V.N."/>
            <person name="Green P."/>
            <person name="Jorgensen R."/>
            <person name="Mayfield S."/>
            <person name="Mueller-Roeber B."/>
            <person name="Rajamani S."/>
            <person name="Sayre R.T."/>
            <person name="Brokstein P."/>
            <person name="Dubchak I."/>
            <person name="Goodstein D."/>
            <person name="Hornick L."/>
            <person name="Huang Y.W."/>
            <person name="Jhaveri J."/>
            <person name="Luo Y."/>
            <person name="Martinez D."/>
            <person name="Ngau W.C."/>
            <person name="Otillar B."/>
            <person name="Poliakov A."/>
            <person name="Porter A."/>
            <person name="Szajkowski L."/>
            <person name="Werner G."/>
            <person name="Zhou K."/>
            <person name="Grigoriev I.V."/>
            <person name="Rokhsar D.S."/>
            <person name="Grossman A.R."/>
        </authorList>
    </citation>
    <scope>NUCLEOTIDE SEQUENCE [LARGE SCALE GENOMIC DNA]</scope>
    <source>
        <strain evidence="16">CC-503</strain>
    </source>
</reference>
<dbReference type="GeneID" id="5715641"/>
<evidence type="ECO:0000256" key="11">
    <source>
        <dbReference type="ARBA" id="ARBA00023136"/>
    </source>
</evidence>
<dbReference type="FunCoup" id="A0A2K3E7M7">
    <property type="interactions" value="1912"/>
</dbReference>
<dbReference type="GO" id="GO:0008289">
    <property type="term" value="F:lipid binding"/>
    <property type="evidence" value="ECO:0007669"/>
    <property type="project" value="UniProtKB-KW"/>
</dbReference>
<dbReference type="OMA" id="FRVEGIW"/>
<comment type="similarity">
    <text evidence="2">Belongs to the synaptotagmin family.</text>
</comment>
<evidence type="ECO:0000256" key="8">
    <source>
        <dbReference type="ARBA" id="ARBA00022989"/>
    </source>
</evidence>
<dbReference type="InParanoid" id="A0A2K3E7M7"/>
<feature type="compositionally biased region" description="Low complexity" evidence="12">
    <location>
        <begin position="1201"/>
        <end position="1217"/>
    </location>
</feature>
<feature type="compositionally biased region" description="Acidic residues" evidence="12">
    <location>
        <begin position="1163"/>
        <end position="1175"/>
    </location>
</feature>